<proteinExistence type="predicted"/>
<protein>
    <submittedName>
        <fullName evidence="2">Unannotated protein</fullName>
    </submittedName>
</protein>
<evidence type="ECO:0000313" key="2">
    <source>
        <dbReference type="EMBL" id="CAB4800488.1"/>
    </source>
</evidence>
<reference evidence="2" key="1">
    <citation type="submission" date="2020-05" db="EMBL/GenBank/DDBJ databases">
        <authorList>
            <person name="Chiriac C."/>
            <person name="Salcher M."/>
            <person name="Ghai R."/>
            <person name="Kavagutti S V."/>
        </authorList>
    </citation>
    <scope>NUCLEOTIDE SEQUENCE</scope>
</reference>
<gene>
    <name evidence="2" type="ORF">UFOPK3024_00575</name>
</gene>
<name>A0A6J6XYZ9_9ZZZZ</name>
<organism evidence="2">
    <name type="scientific">freshwater metagenome</name>
    <dbReference type="NCBI Taxonomy" id="449393"/>
    <lineage>
        <taxon>unclassified sequences</taxon>
        <taxon>metagenomes</taxon>
        <taxon>ecological metagenomes</taxon>
    </lineage>
</organism>
<evidence type="ECO:0000256" key="1">
    <source>
        <dbReference type="SAM" id="MobiDB-lite"/>
    </source>
</evidence>
<sequence>MCAHRGYRDGLKRSQGNFRRRWVVEGDMLKLHRGSRDLKIVRSGFFVNHGLEIKDFKHPIKTDQSCHHVDAHIGQRGQWSIQLRQQRRQGDQVPQRQRLIDDQNTTDAIDQSRSQRRYQRQRSEKDPVSHRDLYANVTHSPRFERELIAFFIEASKKLDQESAGNVEAFSHHRAH</sequence>
<dbReference type="AlphaFoldDB" id="A0A6J6XYZ9"/>
<feature type="compositionally biased region" description="Basic and acidic residues" evidence="1">
    <location>
        <begin position="121"/>
        <end position="133"/>
    </location>
</feature>
<accession>A0A6J6XYZ9</accession>
<dbReference type="EMBL" id="CAFAAK010000103">
    <property type="protein sequence ID" value="CAB4800488.1"/>
    <property type="molecule type" value="Genomic_DNA"/>
</dbReference>
<feature type="region of interest" description="Disordered" evidence="1">
    <location>
        <begin position="87"/>
        <end position="133"/>
    </location>
</feature>